<comment type="cofactor">
    <cofactor evidence="1">
        <name>pyruvate</name>
        <dbReference type="ChEBI" id="CHEBI:15361"/>
    </cofactor>
</comment>
<reference evidence="10" key="1">
    <citation type="journal article" date="2014" name="Int. J. Syst. Evol. Microbiol.">
        <title>Complete genome sequence of Corynebacterium casei LMG S-19264T (=DSM 44701T), isolated from a smear-ripened cheese.</title>
        <authorList>
            <consortium name="US DOE Joint Genome Institute (JGI-PGF)"/>
            <person name="Walter F."/>
            <person name="Albersmeier A."/>
            <person name="Kalinowski J."/>
            <person name="Ruckert C."/>
        </authorList>
    </citation>
    <scope>NUCLEOTIDE SEQUENCE</scope>
    <source>
        <strain evidence="10">CGMCC 1.15290</strain>
    </source>
</reference>
<evidence type="ECO:0000256" key="7">
    <source>
        <dbReference type="ARBA" id="ARBA00023239"/>
    </source>
</evidence>
<accession>A0A917IM72</accession>
<evidence type="ECO:0000256" key="3">
    <source>
        <dbReference type="ARBA" id="ARBA00022813"/>
    </source>
</evidence>
<evidence type="ECO:0000256" key="9">
    <source>
        <dbReference type="ARBA" id="ARBA00023317"/>
    </source>
</evidence>
<dbReference type="PANTHER" id="PTHR33866:SF2">
    <property type="entry name" value="S-ADENOSYLMETHIONINE DECARBOXYLASE PROENZYME"/>
    <property type="match status" value="1"/>
</dbReference>
<keyword evidence="2" id="KW-0210">Decarboxylase</keyword>
<dbReference type="GO" id="GO:0004014">
    <property type="term" value="F:adenosylmethionine decarboxylase activity"/>
    <property type="evidence" value="ECO:0007669"/>
    <property type="project" value="InterPro"/>
</dbReference>
<keyword evidence="6" id="KW-0865">Zymogen</keyword>
<evidence type="ECO:0000256" key="6">
    <source>
        <dbReference type="ARBA" id="ARBA00023145"/>
    </source>
</evidence>
<evidence type="ECO:0000313" key="11">
    <source>
        <dbReference type="Proteomes" id="UP000627292"/>
    </source>
</evidence>
<sequence length="117" mass="13177">MKYIPGTHIVATLETKEIALLSTYEAFRAEADRLIAAYGLHNLGEVYHHFSPAGFTAVICLSESHLSVHTWPEFGKVNLDIYLSNHQRSNDGTVQAIYTALVLFFKAEILQQQNITR</sequence>
<dbReference type="GO" id="GO:0008295">
    <property type="term" value="P:spermidine biosynthetic process"/>
    <property type="evidence" value="ECO:0007669"/>
    <property type="project" value="UniProtKB-KW"/>
</dbReference>
<keyword evidence="3" id="KW-0068">Autocatalytic cleavage</keyword>
<evidence type="ECO:0000256" key="4">
    <source>
        <dbReference type="ARBA" id="ARBA00023066"/>
    </source>
</evidence>
<dbReference type="GO" id="GO:0005829">
    <property type="term" value="C:cytosol"/>
    <property type="evidence" value="ECO:0007669"/>
    <property type="project" value="TreeGrafter"/>
</dbReference>
<evidence type="ECO:0000256" key="2">
    <source>
        <dbReference type="ARBA" id="ARBA00022793"/>
    </source>
</evidence>
<evidence type="ECO:0000256" key="5">
    <source>
        <dbReference type="ARBA" id="ARBA00023115"/>
    </source>
</evidence>
<name>A0A917IM72_9BACT</name>
<dbReference type="InterPro" id="IPR003826">
    <property type="entry name" value="AdoMetDC_fam_prok"/>
</dbReference>
<dbReference type="SUPFAM" id="SSF56276">
    <property type="entry name" value="S-adenosylmethionine decarboxylase"/>
    <property type="match status" value="1"/>
</dbReference>
<dbReference type="RefSeq" id="WP_188950295.1">
    <property type="nucleotide sequence ID" value="NZ_BMIB01000001.1"/>
</dbReference>
<evidence type="ECO:0008006" key="12">
    <source>
        <dbReference type="Google" id="ProtNLM"/>
    </source>
</evidence>
<gene>
    <name evidence="10" type="ORF">GCM10011379_04470</name>
</gene>
<reference evidence="10" key="2">
    <citation type="submission" date="2020-09" db="EMBL/GenBank/DDBJ databases">
        <authorList>
            <person name="Sun Q."/>
            <person name="Zhou Y."/>
        </authorList>
    </citation>
    <scope>NUCLEOTIDE SEQUENCE</scope>
    <source>
        <strain evidence="10">CGMCC 1.15290</strain>
    </source>
</reference>
<evidence type="ECO:0000256" key="1">
    <source>
        <dbReference type="ARBA" id="ARBA00001928"/>
    </source>
</evidence>
<keyword evidence="11" id="KW-1185">Reference proteome</keyword>
<evidence type="ECO:0000313" key="10">
    <source>
        <dbReference type="EMBL" id="GGH58606.1"/>
    </source>
</evidence>
<dbReference type="InterPro" id="IPR016067">
    <property type="entry name" value="S-AdoMet_deCO2ase_core"/>
</dbReference>
<dbReference type="PANTHER" id="PTHR33866">
    <property type="entry name" value="S-ADENOSYLMETHIONINE DECARBOXYLASE PROENZYME"/>
    <property type="match status" value="1"/>
</dbReference>
<dbReference type="Proteomes" id="UP000627292">
    <property type="component" value="Unassembled WGS sequence"/>
</dbReference>
<comment type="caution">
    <text evidence="10">The sequence shown here is derived from an EMBL/GenBank/DDBJ whole genome shotgun (WGS) entry which is preliminary data.</text>
</comment>
<dbReference type="Gene3D" id="3.60.90.10">
    <property type="entry name" value="S-adenosylmethionine decarboxylase"/>
    <property type="match status" value="1"/>
</dbReference>
<proteinExistence type="predicted"/>
<keyword evidence="5" id="KW-0620">Polyamine biosynthesis</keyword>
<keyword evidence="9" id="KW-0670">Pyruvate</keyword>
<dbReference type="EMBL" id="BMIB01000001">
    <property type="protein sequence ID" value="GGH58606.1"/>
    <property type="molecule type" value="Genomic_DNA"/>
</dbReference>
<dbReference type="AlphaFoldDB" id="A0A917IM72"/>
<evidence type="ECO:0000256" key="8">
    <source>
        <dbReference type="ARBA" id="ARBA00023270"/>
    </source>
</evidence>
<keyword evidence="7" id="KW-0456">Lyase</keyword>
<keyword evidence="4" id="KW-0745">Spermidine biosynthesis</keyword>
<organism evidence="10 11">
    <name type="scientific">Filimonas zeae</name>
    <dbReference type="NCBI Taxonomy" id="1737353"/>
    <lineage>
        <taxon>Bacteria</taxon>
        <taxon>Pseudomonadati</taxon>
        <taxon>Bacteroidota</taxon>
        <taxon>Chitinophagia</taxon>
        <taxon>Chitinophagales</taxon>
        <taxon>Chitinophagaceae</taxon>
        <taxon>Filimonas</taxon>
    </lineage>
</organism>
<dbReference type="Pfam" id="PF02675">
    <property type="entry name" value="AdoMet_dc"/>
    <property type="match status" value="1"/>
</dbReference>
<keyword evidence="8" id="KW-0704">Schiff base</keyword>
<protein>
    <recommendedName>
        <fullName evidence="12">S-adenosylmethionine decarboxylase</fullName>
    </recommendedName>
</protein>